<evidence type="ECO:0000259" key="7">
    <source>
        <dbReference type="Pfam" id="PF00892"/>
    </source>
</evidence>
<sequence>MPSLFPLLAVLIWSGNTIVNKLASTRIGPAEIGFYRWLLAGLLFTPFMLPVVWRNRAAIRPQLGKLAVLGTLGMAVYQSLAYYAAHMINASHMGIILALMPLMTMLLSSIVLRQPAGTPMLLGGVLSLLGVLIVISQGDLAALLAHGIGTGDAMMLVATLAYGIYSVLLKRWQVPLPALQMTYVQIVFAILLLLPLYLLTPRVGVTAASLPLIAYAGVLASMAAPLAWMRGVTLLGPARTTLYFNLLPPLTALLAALVLHEPLPASLWLGGALTLAGVYWAERGKLAAPPVVASKPA</sequence>
<accession>A0A1W1XR80</accession>
<dbReference type="InterPro" id="IPR051258">
    <property type="entry name" value="Diverse_Substrate_Transporter"/>
</dbReference>
<evidence type="ECO:0000256" key="6">
    <source>
        <dbReference type="SAM" id="Phobius"/>
    </source>
</evidence>
<evidence type="ECO:0000313" key="9">
    <source>
        <dbReference type="Proteomes" id="UP000192761"/>
    </source>
</evidence>
<protein>
    <submittedName>
        <fullName evidence="8">Permease of the drug/metabolite transporter (DMT) superfamily</fullName>
    </submittedName>
</protein>
<dbReference type="PANTHER" id="PTHR42920">
    <property type="entry name" value="OS03G0707200 PROTEIN-RELATED"/>
    <property type="match status" value="1"/>
</dbReference>
<organism evidence="8 9">
    <name type="scientific">Andreprevotia lacus DSM 23236</name>
    <dbReference type="NCBI Taxonomy" id="1121001"/>
    <lineage>
        <taxon>Bacteria</taxon>
        <taxon>Pseudomonadati</taxon>
        <taxon>Pseudomonadota</taxon>
        <taxon>Betaproteobacteria</taxon>
        <taxon>Neisseriales</taxon>
        <taxon>Chitinibacteraceae</taxon>
        <taxon>Andreprevotia</taxon>
    </lineage>
</organism>
<evidence type="ECO:0000256" key="4">
    <source>
        <dbReference type="ARBA" id="ARBA00022989"/>
    </source>
</evidence>
<feature type="transmembrane region" description="Helical" evidence="6">
    <location>
        <begin position="241"/>
        <end position="259"/>
    </location>
</feature>
<dbReference type="InterPro" id="IPR037185">
    <property type="entry name" value="EmrE-like"/>
</dbReference>
<comment type="subcellular location">
    <subcellularLocation>
        <location evidence="1">Cell membrane</location>
        <topology evidence="1">Multi-pass membrane protein</topology>
    </subcellularLocation>
</comment>
<dbReference type="SUPFAM" id="SSF103481">
    <property type="entry name" value="Multidrug resistance efflux transporter EmrE"/>
    <property type="match status" value="2"/>
</dbReference>
<feature type="transmembrane region" description="Helical" evidence="6">
    <location>
        <begin position="66"/>
        <end position="85"/>
    </location>
</feature>
<dbReference type="AlphaFoldDB" id="A0A1W1XR80"/>
<dbReference type="OrthoDB" id="4167046at2"/>
<gene>
    <name evidence="8" type="ORF">SAMN02745857_02496</name>
</gene>
<dbReference type="Pfam" id="PF00892">
    <property type="entry name" value="EamA"/>
    <property type="match status" value="2"/>
</dbReference>
<feature type="transmembrane region" description="Helical" evidence="6">
    <location>
        <begin position="119"/>
        <end position="137"/>
    </location>
</feature>
<evidence type="ECO:0000256" key="3">
    <source>
        <dbReference type="ARBA" id="ARBA00022692"/>
    </source>
</evidence>
<dbReference type="STRING" id="1121001.SAMN02745857_02496"/>
<dbReference type="InterPro" id="IPR000620">
    <property type="entry name" value="EamA_dom"/>
</dbReference>
<feature type="transmembrane region" description="Helical" evidence="6">
    <location>
        <begin position="33"/>
        <end position="54"/>
    </location>
</feature>
<reference evidence="8 9" key="1">
    <citation type="submission" date="2017-04" db="EMBL/GenBank/DDBJ databases">
        <authorList>
            <person name="Afonso C.L."/>
            <person name="Miller P.J."/>
            <person name="Scott M.A."/>
            <person name="Spackman E."/>
            <person name="Goraichik I."/>
            <person name="Dimitrov K.M."/>
            <person name="Suarez D.L."/>
            <person name="Swayne D.E."/>
        </authorList>
    </citation>
    <scope>NUCLEOTIDE SEQUENCE [LARGE SCALE GENOMIC DNA]</scope>
    <source>
        <strain evidence="8 9">DSM 23236</strain>
    </source>
</reference>
<keyword evidence="5 6" id="KW-0472">Membrane</keyword>
<feature type="transmembrane region" description="Helical" evidence="6">
    <location>
        <begin position="91"/>
        <end position="112"/>
    </location>
</feature>
<feature type="domain" description="EamA" evidence="7">
    <location>
        <begin position="5"/>
        <end position="135"/>
    </location>
</feature>
<name>A0A1W1XR80_9NEIS</name>
<keyword evidence="3 6" id="KW-0812">Transmembrane</keyword>
<proteinExistence type="predicted"/>
<dbReference type="PANTHER" id="PTHR42920:SF11">
    <property type="entry name" value="INNER MEMBRANE PROTEIN YTFF"/>
    <property type="match status" value="1"/>
</dbReference>
<feature type="transmembrane region" description="Helical" evidence="6">
    <location>
        <begin position="143"/>
        <end position="169"/>
    </location>
</feature>
<keyword evidence="2" id="KW-1003">Cell membrane</keyword>
<feature type="transmembrane region" description="Helical" evidence="6">
    <location>
        <begin position="212"/>
        <end position="229"/>
    </location>
</feature>
<evidence type="ECO:0000256" key="5">
    <source>
        <dbReference type="ARBA" id="ARBA00023136"/>
    </source>
</evidence>
<evidence type="ECO:0000256" key="1">
    <source>
        <dbReference type="ARBA" id="ARBA00004651"/>
    </source>
</evidence>
<keyword evidence="9" id="KW-1185">Reference proteome</keyword>
<dbReference type="RefSeq" id="WP_084091226.1">
    <property type="nucleotide sequence ID" value="NZ_FWXD01000014.1"/>
</dbReference>
<feature type="transmembrane region" description="Helical" evidence="6">
    <location>
        <begin position="265"/>
        <end position="281"/>
    </location>
</feature>
<dbReference type="Proteomes" id="UP000192761">
    <property type="component" value="Unassembled WGS sequence"/>
</dbReference>
<evidence type="ECO:0000256" key="2">
    <source>
        <dbReference type="ARBA" id="ARBA00022475"/>
    </source>
</evidence>
<keyword evidence="4 6" id="KW-1133">Transmembrane helix</keyword>
<feature type="domain" description="EamA" evidence="7">
    <location>
        <begin position="150"/>
        <end position="280"/>
    </location>
</feature>
<dbReference type="EMBL" id="FWXD01000014">
    <property type="protein sequence ID" value="SMC26473.1"/>
    <property type="molecule type" value="Genomic_DNA"/>
</dbReference>
<feature type="transmembrane region" description="Helical" evidence="6">
    <location>
        <begin position="181"/>
        <end position="200"/>
    </location>
</feature>
<dbReference type="GO" id="GO:0005886">
    <property type="term" value="C:plasma membrane"/>
    <property type="evidence" value="ECO:0007669"/>
    <property type="project" value="UniProtKB-SubCell"/>
</dbReference>
<evidence type="ECO:0000313" key="8">
    <source>
        <dbReference type="EMBL" id="SMC26473.1"/>
    </source>
</evidence>